<feature type="region of interest" description="Disordered" evidence="1">
    <location>
        <begin position="1"/>
        <end position="48"/>
    </location>
</feature>
<dbReference type="Proteomes" id="UP000578030">
    <property type="component" value="Unassembled WGS sequence"/>
</dbReference>
<gene>
    <name evidence="2" type="ORF">HLH28_02640</name>
</gene>
<evidence type="ECO:0000313" key="2">
    <source>
        <dbReference type="EMBL" id="MBB2200483.1"/>
    </source>
</evidence>
<dbReference type="AlphaFoldDB" id="A0A7W4PK61"/>
<feature type="compositionally biased region" description="Basic and acidic residues" evidence="1">
    <location>
        <begin position="20"/>
        <end position="30"/>
    </location>
</feature>
<evidence type="ECO:0000313" key="3">
    <source>
        <dbReference type="Proteomes" id="UP000578030"/>
    </source>
</evidence>
<dbReference type="EMBL" id="JABEQM010000002">
    <property type="protein sequence ID" value="MBB2200483.1"/>
    <property type="molecule type" value="Genomic_DNA"/>
</dbReference>
<organism evidence="2 3">
    <name type="scientific">Gluconacetobacter tumulisoli</name>
    <dbReference type="NCBI Taxonomy" id="1286189"/>
    <lineage>
        <taxon>Bacteria</taxon>
        <taxon>Pseudomonadati</taxon>
        <taxon>Pseudomonadota</taxon>
        <taxon>Alphaproteobacteria</taxon>
        <taxon>Acetobacterales</taxon>
        <taxon>Acetobacteraceae</taxon>
        <taxon>Gluconacetobacter</taxon>
    </lineage>
</organism>
<name>A0A7W4PK61_9PROT</name>
<protein>
    <submittedName>
        <fullName evidence="2">Uncharacterized protein</fullName>
    </submittedName>
</protein>
<comment type="caution">
    <text evidence="2">The sequence shown here is derived from an EMBL/GenBank/DDBJ whole genome shotgun (WGS) entry which is preliminary data.</text>
</comment>
<reference evidence="2 3" key="1">
    <citation type="submission" date="2020-04" db="EMBL/GenBank/DDBJ databases">
        <title>Description of novel Gluconacetobacter.</title>
        <authorList>
            <person name="Sombolestani A."/>
        </authorList>
    </citation>
    <scope>NUCLEOTIDE SEQUENCE [LARGE SCALE GENOMIC DNA]</scope>
    <source>
        <strain evidence="2 3">LMG 27802</strain>
    </source>
</reference>
<proteinExistence type="predicted"/>
<sequence length="90" mass="9563">MQEGSGIPLKALRSGNQPRAADRAEGDVSHNTRAFPEDGYGTNASASPWTASQTTFQQGLTTNFSIYSLFNRTCVATTGATLSQNSAVYD</sequence>
<evidence type="ECO:0000256" key="1">
    <source>
        <dbReference type="SAM" id="MobiDB-lite"/>
    </source>
</evidence>
<accession>A0A7W4PK61</accession>
<keyword evidence="3" id="KW-1185">Reference proteome</keyword>
<dbReference type="RefSeq" id="WP_182954086.1">
    <property type="nucleotide sequence ID" value="NZ_JABEQM010000002.1"/>
</dbReference>